<comment type="caution">
    <text evidence="1">The sequence shown here is derived from an EMBL/GenBank/DDBJ whole genome shotgun (WGS) entry which is preliminary data.</text>
</comment>
<accession>A0A829GKV3</accession>
<organism evidence="1 2">
    <name type="scientific">Lacticaseibacillus paracasei subsp. paracasei Lpp123</name>
    <dbReference type="NCBI Taxonomy" id="1256201"/>
    <lineage>
        <taxon>Bacteria</taxon>
        <taxon>Bacillati</taxon>
        <taxon>Bacillota</taxon>
        <taxon>Bacilli</taxon>
        <taxon>Lactobacillales</taxon>
        <taxon>Lactobacillaceae</taxon>
        <taxon>Lacticaseibacillus</taxon>
    </lineage>
</organism>
<evidence type="ECO:0000313" key="1">
    <source>
        <dbReference type="EMBL" id="EPC58892.1"/>
    </source>
</evidence>
<sequence>MVESEHAVRYAEYLDMLNMTYSQAVDYLLKKYGPGRDDYFREKSYQRFLAGEIKSIAKGKYARSSEGLYTHHVDENHAENLGNLKFIRHYQYPFSMQQRNRLVYADLIEHLILHAIIVKETDGRFGDQGYSVFLAPMVRDWYAKSIIPGPDWMKVAYQRSFLTKEETEKLLKRIDQGPRANVVRHIRI</sequence>
<protein>
    <submittedName>
        <fullName evidence="1">Uncharacterized protein</fullName>
    </submittedName>
</protein>
<dbReference type="AlphaFoldDB" id="A0A829GKV3"/>
<gene>
    <name evidence="1" type="ORF">Lpp123_01089</name>
</gene>
<dbReference type="EMBL" id="ANJW01000058">
    <property type="protein sequence ID" value="EPC58892.1"/>
    <property type="molecule type" value="Genomic_DNA"/>
</dbReference>
<proteinExistence type="predicted"/>
<evidence type="ECO:0000313" key="2">
    <source>
        <dbReference type="Proteomes" id="UP000014316"/>
    </source>
</evidence>
<name>A0A829GKV3_LACPA</name>
<reference evidence="1 2" key="1">
    <citation type="journal article" date="2013" name="PLoS ONE">
        <title>Lactobacillus paracasei comparative genomics: towards species pan-genome definition and exploitation of diversity.</title>
        <authorList>
            <person name="Smokvina T."/>
            <person name="Wels M."/>
            <person name="Polka J."/>
            <person name="Chervaux C."/>
            <person name="Brisse S."/>
            <person name="Boekhorst J."/>
            <person name="van Hylckama Vlieg J.E."/>
            <person name="Siezen R.J."/>
        </authorList>
    </citation>
    <scope>NUCLEOTIDE SEQUENCE [LARGE SCALE GENOMIC DNA]</scope>
    <source>
        <strain evidence="1 2">Lpp123</strain>
    </source>
</reference>
<dbReference type="Proteomes" id="UP000014316">
    <property type="component" value="Unassembled WGS sequence"/>
</dbReference>